<sequence length="149" mass="17174">MNDSGKGFDFRLIFGLVVTVAQWECWRVEVWMFFPMHVVGLKPVLVAFRLPHFLDFILLRKERELANTEKALSAAEGQISDLTGKLNASESEKKKLLAEIKASSYHTLESVFNVTFDPSPKVLRQVISYINDFYSEEWARISPHFSYVL</sequence>
<organism evidence="2 3">
    <name type="scientific">Halocaridina rubra</name>
    <name type="common">Hawaiian red shrimp</name>
    <dbReference type="NCBI Taxonomy" id="373956"/>
    <lineage>
        <taxon>Eukaryota</taxon>
        <taxon>Metazoa</taxon>
        <taxon>Ecdysozoa</taxon>
        <taxon>Arthropoda</taxon>
        <taxon>Crustacea</taxon>
        <taxon>Multicrustacea</taxon>
        <taxon>Malacostraca</taxon>
        <taxon>Eumalacostraca</taxon>
        <taxon>Eucarida</taxon>
        <taxon>Decapoda</taxon>
        <taxon>Pleocyemata</taxon>
        <taxon>Caridea</taxon>
        <taxon>Atyoidea</taxon>
        <taxon>Atyidae</taxon>
        <taxon>Halocaridina</taxon>
    </lineage>
</organism>
<dbReference type="AlphaFoldDB" id="A0AAN8WGH7"/>
<dbReference type="Proteomes" id="UP001381693">
    <property type="component" value="Unassembled WGS sequence"/>
</dbReference>
<feature type="coiled-coil region" evidence="1">
    <location>
        <begin position="58"/>
        <end position="99"/>
    </location>
</feature>
<evidence type="ECO:0000256" key="1">
    <source>
        <dbReference type="SAM" id="Coils"/>
    </source>
</evidence>
<evidence type="ECO:0000313" key="3">
    <source>
        <dbReference type="Proteomes" id="UP001381693"/>
    </source>
</evidence>
<gene>
    <name evidence="2" type="ORF">SK128_024363</name>
</gene>
<evidence type="ECO:0000313" key="2">
    <source>
        <dbReference type="EMBL" id="KAK7026830.1"/>
    </source>
</evidence>
<comment type="caution">
    <text evidence="2">The sequence shown here is derived from an EMBL/GenBank/DDBJ whole genome shotgun (WGS) entry which is preliminary data.</text>
</comment>
<reference evidence="2 3" key="1">
    <citation type="submission" date="2023-11" db="EMBL/GenBank/DDBJ databases">
        <title>Halocaridina rubra genome assembly.</title>
        <authorList>
            <person name="Smith C."/>
        </authorList>
    </citation>
    <scope>NUCLEOTIDE SEQUENCE [LARGE SCALE GENOMIC DNA]</scope>
    <source>
        <strain evidence="2">EP-1</strain>
        <tissue evidence="2">Whole</tissue>
    </source>
</reference>
<protein>
    <submittedName>
        <fullName evidence="2">Uncharacterized protein</fullName>
    </submittedName>
</protein>
<proteinExistence type="predicted"/>
<dbReference type="EMBL" id="JAXCGZ010022695">
    <property type="protein sequence ID" value="KAK7026830.1"/>
    <property type="molecule type" value="Genomic_DNA"/>
</dbReference>
<accession>A0AAN8WGH7</accession>
<keyword evidence="1" id="KW-0175">Coiled coil</keyword>
<name>A0AAN8WGH7_HALRR</name>
<keyword evidence="3" id="KW-1185">Reference proteome</keyword>